<evidence type="ECO:0000313" key="1">
    <source>
        <dbReference type="EMBL" id="PWJ53218.1"/>
    </source>
</evidence>
<gene>
    <name evidence="1" type="ORF">CLV98_1251</name>
</gene>
<dbReference type="EMBL" id="QGDT01000025">
    <property type="protein sequence ID" value="PWJ53218.1"/>
    <property type="molecule type" value="Genomic_DNA"/>
</dbReference>
<name>A0A316A7M9_9BACT</name>
<reference evidence="1 2" key="1">
    <citation type="submission" date="2018-03" db="EMBL/GenBank/DDBJ databases">
        <title>Genomic Encyclopedia of Archaeal and Bacterial Type Strains, Phase II (KMG-II): from individual species to whole genera.</title>
        <authorList>
            <person name="Goeker M."/>
        </authorList>
    </citation>
    <scope>NUCLEOTIDE SEQUENCE [LARGE SCALE GENOMIC DNA]</scope>
    <source>
        <strain evidence="1 2">DSM 100346</strain>
    </source>
</reference>
<evidence type="ECO:0000313" key="2">
    <source>
        <dbReference type="Proteomes" id="UP000245880"/>
    </source>
</evidence>
<feature type="non-terminal residue" evidence="1">
    <location>
        <position position="1"/>
    </location>
</feature>
<comment type="caution">
    <text evidence="1">The sequence shown here is derived from an EMBL/GenBank/DDBJ whole genome shotgun (WGS) entry which is preliminary data.</text>
</comment>
<keyword evidence="2" id="KW-1185">Reference proteome</keyword>
<dbReference type="Proteomes" id="UP000245880">
    <property type="component" value="Unassembled WGS sequence"/>
</dbReference>
<protein>
    <submittedName>
        <fullName evidence="1">Uncharacterized protein</fullName>
    </submittedName>
</protein>
<sequence>ETADDTWITPGKVGSRHNINKEPSSKGMVFFVLLGVRYEGLGFSR</sequence>
<proteinExistence type="predicted"/>
<accession>A0A316A7M9</accession>
<organism evidence="1 2">
    <name type="scientific">Dyadobacter jejuensis</name>
    <dbReference type="NCBI Taxonomy" id="1082580"/>
    <lineage>
        <taxon>Bacteria</taxon>
        <taxon>Pseudomonadati</taxon>
        <taxon>Bacteroidota</taxon>
        <taxon>Cytophagia</taxon>
        <taxon>Cytophagales</taxon>
        <taxon>Spirosomataceae</taxon>
        <taxon>Dyadobacter</taxon>
    </lineage>
</organism>
<dbReference type="AlphaFoldDB" id="A0A316A7M9"/>